<name>A0AAV9DGX5_ACOCL</name>
<dbReference type="EMBL" id="JAUJYO010000013">
    <property type="protein sequence ID" value="KAK1300151.1"/>
    <property type="molecule type" value="Genomic_DNA"/>
</dbReference>
<reference evidence="2" key="2">
    <citation type="submission" date="2023-06" db="EMBL/GenBank/DDBJ databases">
        <authorList>
            <person name="Ma L."/>
            <person name="Liu K.-W."/>
            <person name="Li Z."/>
            <person name="Hsiao Y.-Y."/>
            <person name="Qi Y."/>
            <person name="Fu T."/>
            <person name="Tang G."/>
            <person name="Zhang D."/>
            <person name="Sun W.-H."/>
            <person name="Liu D.-K."/>
            <person name="Li Y."/>
            <person name="Chen G.-Z."/>
            <person name="Liu X.-D."/>
            <person name="Liao X.-Y."/>
            <person name="Jiang Y.-T."/>
            <person name="Yu X."/>
            <person name="Hao Y."/>
            <person name="Huang J."/>
            <person name="Zhao X.-W."/>
            <person name="Ke S."/>
            <person name="Chen Y.-Y."/>
            <person name="Wu W.-L."/>
            <person name="Hsu J.-L."/>
            <person name="Lin Y.-F."/>
            <person name="Huang M.-D."/>
            <person name="Li C.-Y."/>
            <person name="Huang L."/>
            <person name="Wang Z.-W."/>
            <person name="Zhao X."/>
            <person name="Zhong W.-Y."/>
            <person name="Peng D.-H."/>
            <person name="Ahmad S."/>
            <person name="Lan S."/>
            <person name="Zhang J.-S."/>
            <person name="Tsai W.-C."/>
            <person name="Van De Peer Y."/>
            <person name="Liu Z.-J."/>
        </authorList>
    </citation>
    <scope>NUCLEOTIDE SEQUENCE</scope>
    <source>
        <strain evidence="2">CP</strain>
        <tissue evidence="2">Leaves</tissue>
    </source>
</reference>
<dbReference type="AlphaFoldDB" id="A0AAV9DGX5"/>
<keyword evidence="3" id="KW-1185">Reference proteome</keyword>
<organism evidence="2 3">
    <name type="scientific">Acorus calamus</name>
    <name type="common">Sweet flag</name>
    <dbReference type="NCBI Taxonomy" id="4465"/>
    <lineage>
        <taxon>Eukaryota</taxon>
        <taxon>Viridiplantae</taxon>
        <taxon>Streptophyta</taxon>
        <taxon>Embryophyta</taxon>
        <taxon>Tracheophyta</taxon>
        <taxon>Spermatophyta</taxon>
        <taxon>Magnoliopsida</taxon>
        <taxon>Liliopsida</taxon>
        <taxon>Acoraceae</taxon>
        <taxon>Acorus</taxon>
    </lineage>
</organism>
<gene>
    <name evidence="2" type="ORF">QJS10_CPB13g00249</name>
</gene>
<dbReference type="InterPro" id="IPR050481">
    <property type="entry name" value="UDP-glycosyltransf_plant"/>
</dbReference>
<dbReference type="Gene3D" id="3.40.50.2000">
    <property type="entry name" value="Glycogen Phosphorylase B"/>
    <property type="match status" value="1"/>
</dbReference>
<protein>
    <recommendedName>
        <fullName evidence="4">UDP-rhamnose:rhamnosyltransferase 1</fullName>
    </recommendedName>
</protein>
<feature type="region of interest" description="Disordered" evidence="1">
    <location>
        <begin position="33"/>
        <end position="54"/>
    </location>
</feature>
<evidence type="ECO:0000313" key="3">
    <source>
        <dbReference type="Proteomes" id="UP001180020"/>
    </source>
</evidence>
<dbReference type="SUPFAM" id="SSF53756">
    <property type="entry name" value="UDP-Glycosyltransferase/glycogen phosphorylase"/>
    <property type="match status" value="1"/>
</dbReference>
<dbReference type="Proteomes" id="UP001180020">
    <property type="component" value="Unassembled WGS sequence"/>
</dbReference>
<reference evidence="2" key="1">
    <citation type="journal article" date="2023" name="Nat. Commun.">
        <title>Diploid and tetraploid genomes of Acorus and the evolution of monocots.</title>
        <authorList>
            <person name="Ma L."/>
            <person name="Liu K.W."/>
            <person name="Li Z."/>
            <person name="Hsiao Y.Y."/>
            <person name="Qi Y."/>
            <person name="Fu T."/>
            <person name="Tang G.D."/>
            <person name="Zhang D."/>
            <person name="Sun W.H."/>
            <person name="Liu D.K."/>
            <person name="Li Y."/>
            <person name="Chen G.Z."/>
            <person name="Liu X.D."/>
            <person name="Liao X.Y."/>
            <person name="Jiang Y.T."/>
            <person name="Yu X."/>
            <person name="Hao Y."/>
            <person name="Huang J."/>
            <person name="Zhao X.W."/>
            <person name="Ke S."/>
            <person name="Chen Y.Y."/>
            <person name="Wu W.L."/>
            <person name="Hsu J.L."/>
            <person name="Lin Y.F."/>
            <person name="Huang M.D."/>
            <person name="Li C.Y."/>
            <person name="Huang L."/>
            <person name="Wang Z.W."/>
            <person name="Zhao X."/>
            <person name="Zhong W.Y."/>
            <person name="Peng D.H."/>
            <person name="Ahmad S."/>
            <person name="Lan S."/>
            <person name="Zhang J.S."/>
            <person name="Tsai W.C."/>
            <person name="Van de Peer Y."/>
            <person name="Liu Z.J."/>
        </authorList>
    </citation>
    <scope>NUCLEOTIDE SEQUENCE</scope>
    <source>
        <strain evidence="2">CP</strain>
    </source>
</reference>
<dbReference type="PANTHER" id="PTHR48049:SF132">
    <property type="entry name" value="GLYCOSYLTRANSFERASE"/>
    <property type="match status" value="1"/>
</dbReference>
<evidence type="ECO:0000313" key="2">
    <source>
        <dbReference type="EMBL" id="KAK1300151.1"/>
    </source>
</evidence>
<evidence type="ECO:0000256" key="1">
    <source>
        <dbReference type="SAM" id="MobiDB-lite"/>
    </source>
</evidence>
<evidence type="ECO:0008006" key="4">
    <source>
        <dbReference type="Google" id="ProtNLM"/>
    </source>
</evidence>
<sequence>MAGLRSQASLLRTLQILSQTRPPYHLRLHLKKPLSPPPKPLPKHHLRRPPIPFQAESTTDVPAETVPHLKKAFDALQSPFALLLRDHNPDWVLLDFASHWASDIASDLGIPCAYFSVFPSVFFAVVSSLDASDTDFNRLTSPPDWVTFPTKVACPPFETQQLELLGRPNASGVTDWHRFFHTI</sequence>
<dbReference type="GO" id="GO:0035251">
    <property type="term" value="F:UDP-glucosyltransferase activity"/>
    <property type="evidence" value="ECO:0007669"/>
    <property type="project" value="InterPro"/>
</dbReference>
<accession>A0AAV9DGX5</accession>
<proteinExistence type="predicted"/>
<comment type="caution">
    <text evidence="2">The sequence shown here is derived from an EMBL/GenBank/DDBJ whole genome shotgun (WGS) entry which is preliminary data.</text>
</comment>
<dbReference type="PANTHER" id="PTHR48049">
    <property type="entry name" value="GLYCOSYLTRANSFERASE"/>
    <property type="match status" value="1"/>
</dbReference>